<feature type="region of interest" description="Disordered" evidence="1">
    <location>
        <begin position="59"/>
        <end position="97"/>
    </location>
</feature>
<evidence type="ECO:0000256" key="1">
    <source>
        <dbReference type="SAM" id="MobiDB-lite"/>
    </source>
</evidence>
<organism evidence="2 3">
    <name type="scientific">Bradyrhizobium vignae</name>
    <dbReference type="NCBI Taxonomy" id="1549949"/>
    <lineage>
        <taxon>Bacteria</taxon>
        <taxon>Pseudomonadati</taxon>
        <taxon>Pseudomonadota</taxon>
        <taxon>Alphaproteobacteria</taxon>
        <taxon>Hyphomicrobiales</taxon>
        <taxon>Nitrobacteraceae</taxon>
        <taxon>Bradyrhizobium</taxon>
    </lineage>
</organism>
<evidence type="ECO:0000313" key="3">
    <source>
        <dbReference type="Proteomes" id="UP000246085"/>
    </source>
</evidence>
<reference evidence="2 3" key="1">
    <citation type="submission" date="2018-03" db="EMBL/GenBank/DDBJ databases">
        <authorList>
            <person name="Gully D."/>
        </authorList>
    </citation>
    <scope>NUCLEOTIDE SEQUENCE [LARGE SCALE GENOMIC DNA]</scope>
    <source>
        <strain evidence="2">ORS3257</strain>
    </source>
</reference>
<accession>A0A2U3PU90</accession>
<dbReference type="RefSeq" id="WP_145986956.1">
    <property type="nucleotide sequence ID" value="NZ_LS398110.1"/>
</dbReference>
<sequence length="141" mass="14795">MTKRAGSQAFVCSTMQVARADGVWAMPSARALLVASLLTEPPFGCLGPSGNDRYRKRSEAVGASPVGSQVAAALSETGDRETTTAGRRDKRGSPLEPQAIDMAWVPACRSVGARAAPCILNNAIKGVFGTVCAFDRWEALP</sequence>
<name>A0A2U3PU90_9BRAD</name>
<dbReference type="Proteomes" id="UP000246085">
    <property type="component" value="Chromosome BRAD3257"/>
</dbReference>
<evidence type="ECO:0000313" key="2">
    <source>
        <dbReference type="EMBL" id="SPP92696.1"/>
    </source>
</evidence>
<dbReference type="EMBL" id="LS398110">
    <property type="protein sequence ID" value="SPP92696.1"/>
    <property type="molecule type" value="Genomic_DNA"/>
</dbReference>
<proteinExistence type="predicted"/>
<dbReference type="AlphaFoldDB" id="A0A2U3PU90"/>
<dbReference type="KEGG" id="bvz:BRAD3257_1569"/>
<gene>
    <name evidence="2" type="ORF">BRAD3257_1569</name>
</gene>
<protein>
    <submittedName>
        <fullName evidence="2">Uncharacterized protein</fullName>
    </submittedName>
</protein>